<sequence length="158" mass="18344">MTDGYKWRDDLNCLVINSPLARYLTRANTTPVPHELTCSVSNARVIRLDNLTHVKPLGWWQPAINELDHLEHLPKQLGVPSDQLSVWTIQQSREGVIDGRYFEILVPESTLSYTQWIEFEQANPYVWICNQITFKQGDLNIFEYCRDAGIEVPQHEFS</sequence>
<proteinExistence type="predicted"/>
<dbReference type="EMBL" id="JACXAF010000003">
    <property type="protein sequence ID" value="MBD1388428.1"/>
    <property type="molecule type" value="Genomic_DNA"/>
</dbReference>
<accession>A0A8J6UIG8</accession>
<dbReference type="RefSeq" id="WP_191143534.1">
    <property type="nucleotide sequence ID" value="NZ_JACXAF010000003.1"/>
</dbReference>
<dbReference type="Proteomes" id="UP000638014">
    <property type="component" value="Unassembled WGS sequence"/>
</dbReference>
<evidence type="ECO:0000313" key="2">
    <source>
        <dbReference type="Proteomes" id="UP000638014"/>
    </source>
</evidence>
<evidence type="ECO:0000313" key="1">
    <source>
        <dbReference type="EMBL" id="MBD1388428.1"/>
    </source>
</evidence>
<gene>
    <name evidence="1" type="ORF">IC617_03215</name>
</gene>
<protein>
    <submittedName>
        <fullName evidence="1">Uncharacterized protein</fullName>
    </submittedName>
</protein>
<organism evidence="1 2">
    <name type="scientific">Neiella litorisoli</name>
    <dbReference type="NCBI Taxonomy" id="2771431"/>
    <lineage>
        <taxon>Bacteria</taxon>
        <taxon>Pseudomonadati</taxon>
        <taxon>Pseudomonadota</taxon>
        <taxon>Gammaproteobacteria</taxon>
        <taxon>Alteromonadales</taxon>
        <taxon>Echinimonadaceae</taxon>
        <taxon>Neiella</taxon>
    </lineage>
</organism>
<name>A0A8J6UIG8_9GAMM</name>
<comment type="caution">
    <text evidence="1">The sequence shown here is derived from an EMBL/GenBank/DDBJ whole genome shotgun (WGS) entry which is preliminary data.</text>
</comment>
<reference evidence="1" key="1">
    <citation type="submission" date="2020-09" db="EMBL/GenBank/DDBJ databases">
        <title>A novel bacterium of genus Neiella, isolated from South China Sea.</title>
        <authorList>
            <person name="Huang H."/>
            <person name="Mo K."/>
            <person name="Hu Y."/>
        </authorList>
    </citation>
    <scope>NUCLEOTIDE SEQUENCE</scope>
    <source>
        <strain evidence="1">HB171785</strain>
    </source>
</reference>
<keyword evidence="2" id="KW-1185">Reference proteome</keyword>
<dbReference type="AlphaFoldDB" id="A0A8J6UIG8"/>